<protein>
    <recommendedName>
        <fullName evidence="7">Cytochrome c domain-containing protein</fullName>
    </recommendedName>
</protein>
<dbReference type="GO" id="GO:0046872">
    <property type="term" value="F:metal ion binding"/>
    <property type="evidence" value="ECO:0007669"/>
    <property type="project" value="UniProtKB-KW"/>
</dbReference>
<dbReference type="InterPro" id="IPR022655">
    <property type="entry name" value="DUF1553"/>
</dbReference>
<organism evidence="8">
    <name type="scientific">Solibacter usitatus (strain Ellin6076)</name>
    <dbReference type="NCBI Taxonomy" id="234267"/>
    <lineage>
        <taxon>Bacteria</taxon>
        <taxon>Pseudomonadati</taxon>
        <taxon>Acidobacteriota</taxon>
        <taxon>Terriglobia</taxon>
        <taxon>Bryobacterales</taxon>
        <taxon>Solibacteraceae</taxon>
        <taxon>Candidatus Solibacter</taxon>
    </lineage>
</organism>
<dbReference type="InterPro" id="IPR011429">
    <property type="entry name" value="Cyt_c_Planctomycete-type"/>
</dbReference>
<feature type="chain" id="PRO_5004163066" description="Cytochrome c domain-containing protein" evidence="6">
    <location>
        <begin position="21"/>
        <end position="1048"/>
    </location>
</feature>
<evidence type="ECO:0000256" key="3">
    <source>
        <dbReference type="ARBA" id="ARBA00023004"/>
    </source>
</evidence>
<dbReference type="AlphaFoldDB" id="Q01SA7"/>
<keyword evidence="1 4" id="KW-0349">Heme</keyword>
<dbReference type="GO" id="GO:0009055">
    <property type="term" value="F:electron transfer activity"/>
    <property type="evidence" value="ECO:0007669"/>
    <property type="project" value="InterPro"/>
</dbReference>
<evidence type="ECO:0000256" key="4">
    <source>
        <dbReference type="PROSITE-ProRule" id="PRU00433"/>
    </source>
</evidence>
<keyword evidence="2 4" id="KW-0479">Metal-binding</keyword>
<dbReference type="GO" id="GO:0020037">
    <property type="term" value="F:heme binding"/>
    <property type="evidence" value="ECO:0007669"/>
    <property type="project" value="InterPro"/>
</dbReference>
<dbReference type="EMBL" id="CP000473">
    <property type="protein sequence ID" value="ABJ87463.1"/>
    <property type="molecule type" value="Genomic_DNA"/>
</dbReference>
<accession>Q01SA7</accession>
<dbReference type="InterPro" id="IPR011444">
    <property type="entry name" value="DUF1549"/>
</dbReference>
<dbReference type="Pfam" id="PF07583">
    <property type="entry name" value="PSCyt2"/>
    <property type="match status" value="1"/>
</dbReference>
<dbReference type="PANTHER" id="PTHR35889">
    <property type="entry name" value="CYCLOINULO-OLIGOSACCHARIDE FRUCTANOTRANSFERASE-RELATED"/>
    <property type="match status" value="1"/>
</dbReference>
<dbReference type="STRING" id="234267.Acid_6541"/>
<reference evidence="8" key="1">
    <citation type="submission" date="2006-10" db="EMBL/GenBank/DDBJ databases">
        <title>Complete sequence of Solibacter usitatus Ellin6076.</title>
        <authorList>
            <consortium name="US DOE Joint Genome Institute"/>
            <person name="Copeland A."/>
            <person name="Lucas S."/>
            <person name="Lapidus A."/>
            <person name="Barry K."/>
            <person name="Detter J.C."/>
            <person name="Glavina del Rio T."/>
            <person name="Hammon N."/>
            <person name="Israni S."/>
            <person name="Dalin E."/>
            <person name="Tice H."/>
            <person name="Pitluck S."/>
            <person name="Thompson L.S."/>
            <person name="Brettin T."/>
            <person name="Bruce D."/>
            <person name="Han C."/>
            <person name="Tapia R."/>
            <person name="Gilna P."/>
            <person name="Schmutz J."/>
            <person name="Larimer F."/>
            <person name="Land M."/>
            <person name="Hauser L."/>
            <person name="Kyrpides N."/>
            <person name="Mikhailova N."/>
            <person name="Janssen P.H."/>
            <person name="Kuske C.R."/>
            <person name="Richardson P."/>
        </authorList>
    </citation>
    <scope>NUCLEOTIDE SEQUENCE</scope>
    <source>
        <strain evidence="8">Ellin6076</strain>
    </source>
</reference>
<feature type="signal peptide" evidence="6">
    <location>
        <begin position="1"/>
        <end position="20"/>
    </location>
</feature>
<dbReference type="SUPFAM" id="SSF46626">
    <property type="entry name" value="Cytochrome c"/>
    <property type="match status" value="1"/>
</dbReference>
<dbReference type="Pfam" id="PF07587">
    <property type="entry name" value="PSD1"/>
    <property type="match status" value="1"/>
</dbReference>
<proteinExistence type="predicted"/>
<keyword evidence="3 4" id="KW-0408">Iron</keyword>
<evidence type="ECO:0000256" key="5">
    <source>
        <dbReference type="SAM" id="Coils"/>
    </source>
</evidence>
<evidence type="ECO:0000313" key="8">
    <source>
        <dbReference type="EMBL" id="ABJ87463.1"/>
    </source>
</evidence>
<dbReference type="PROSITE" id="PS51007">
    <property type="entry name" value="CYTC"/>
    <property type="match status" value="1"/>
</dbReference>
<dbReference type="eggNOG" id="COG2010">
    <property type="taxonomic scope" value="Bacteria"/>
</dbReference>
<dbReference type="InParanoid" id="Q01SA7"/>
<name>Q01SA7_SOLUE</name>
<sequence length="1048" mass="116135" precursor="true">MYIESTMSLRWILVAAALCAAAGNAEVRFNRDIRPIMAETCFRCHGPDKSSRMAGMRLDLREEAVKPNRNGVAPIVPGDPAKSAIIERIFATGPRIMPPAFAHKDLSAAQKDTIRQWVAEGAKYEGHWAWQPLHRPPVPAAGNPIDAFIHDRLAREGLKPAPEADRRTLIRRAALDLTGIPPTPEEVAAFEKDQSPNAYEKLIDRLMASPRYAEQETMHWLDVVRYADTCGFHGDNAFPAWPYRDYVLHAFRDNKPFDAFTREQLAGDLIPNATLEQRVASAYNRLNRTSAEGGLQPKEYLAKYASDRVRTLAAVWMGGTLGCAECHDHKFDPFTSRDFYSMKAFFADIKETGLMPDRGKEAWGSLLPLPSAEQQKQKDALQQQLSAARERLAALMKSLEPKRAEWEQQLLALQKAGDLAWRVQHPLSAKSANGAVLTIYNDKEVDYTSYDGGSLSASRGPGNGLVIASGPNPDNETYTVTVRPGPGAWKSFGLEIVADEGLPGMRVARGADKLMITEIELESAGRRVPFVSAMANLGQQAPEFMPAGAFDGNPKTAWAISGYNEVPKAFLAMKFAQPLTTAPDTVLTIRIRQDADLRRATLGRFRLALSPSEYSWPTADPGKEIPDPVLRALRVAEDKRTAAQKTAVAKHYEWAAPEAQAAITEVAKLEQALALVETSIPRVVVSESVAPADTRILGRGNWMDESGEIVQPAVPAFLGKLDTGGARATRLDLANWLVSPENPLTARVTVNRLWRQFFGTGISKALDDFGSQGEWPQHSELLDWLAAEFVRPQYQAEGTHAWDLKHVIRTIVTSQTYRQSSMTTPELEERDPDNRLLARQSRFRVDAEVVRDIALSVSGLLVEEFGGPSAKPYQPDGYLATLNFPKREYAASRGAELYRRGVYTFWQRSFLHPSLVTFDAPTREECSVNRVNSNTPLQALVLLNDPTYVEAARVFAQNVLLRGRDFTARVDWAFQRAVNRAPSPEERSTLATLYAKSLAEFQHSPAGARELIHEGEAPTPANIKETELAAMTTVTRAILNMHETITRN</sequence>
<dbReference type="InterPro" id="IPR009056">
    <property type="entry name" value="Cyt_c-like_dom"/>
</dbReference>
<dbReference type="InterPro" id="IPR036909">
    <property type="entry name" value="Cyt_c-like_dom_sf"/>
</dbReference>
<dbReference type="KEGG" id="sus:Acid_6541"/>
<dbReference type="PANTHER" id="PTHR35889:SF3">
    <property type="entry name" value="F-BOX DOMAIN-CONTAINING PROTEIN"/>
    <property type="match status" value="1"/>
</dbReference>
<keyword evidence="5" id="KW-0175">Coiled coil</keyword>
<evidence type="ECO:0000259" key="7">
    <source>
        <dbReference type="PROSITE" id="PS51007"/>
    </source>
</evidence>
<gene>
    <name evidence="8" type="ordered locus">Acid_6541</name>
</gene>
<evidence type="ECO:0000256" key="2">
    <source>
        <dbReference type="ARBA" id="ARBA00022723"/>
    </source>
</evidence>
<feature type="coiled-coil region" evidence="5">
    <location>
        <begin position="371"/>
        <end position="398"/>
    </location>
</feature>
<dbReference type="Pfam" id="PF07635">
    <property type="entry name" value="PSCyt1"/>
    <property type="match status" value="1"/>
</dbReference>
<dbReference type="HOGENOM" id="CLU_005632_1_0_0"/>
<evidence type="ECO:0000256" key="1">
    <source>
        <dbReference type="ARBA" id="ARBA00022617"/>
    </source>
</evidence>
<feature type="domain" description="Cytochrome c" evidence="7">
    <location>
        <begin position="20"/>
        <end position="210"/>
    </location>
</feature>
<keyword evidence="6" id="KW-0732">Signal</keyword>
<evidence type="ECO:0000256" key="6">
    <source>
        <dbReference type="SAM" id="SignalP"/>
    </source>
</evidence>